<reference evidence="1 2" key="1">
    <citation type="submission" date="2019-05" db="EMBL/GenBank/DDBJ databases">
        <title>Genomes sequences of two Nocardia cyriacigeorgica environmental isolates, type strains Nocardia asteroides ATCC 19247 and Nocardia cyriacigeorgica DSM 44484.</title>
        <authorList>
            <person name="Vautrin F."/>
            <person name="Bergeron E."/>
            <person name="Dubost A."/>
            <person name="Abrouk D."/>
            <person name="Rodriguez Nava V."/>
            <person name="Pujic P."/>
        </authorList>
    </citation>
    <scope>NUCLEOTIDE SEQUENCE [LARGE SCALE GENOMIC DNA]</scope>
    <source>
        <strain evidence="1 2">EML 446</strain>
    </source>
</reference>
<organism evidence="1 2">
    <name type="scientific">Nocardia cyriacigeorgica</name>
    <dbReference type="NCBI Taxonomy" id="135487"/>
    <lineage>
        <taxon>Bacteria</taxon>
        <taxon>Bacillati</taxon>
        <taxon>Actinomycetota</taxon>
        <taxon>Actinomycetes</taxon>
        <taxon>Mycobacteriales</taxon>
        <taxon>Nocardiaceae</taxon>
        <taxon>Nocardia</taxon>
    </lineage>
</organism>
<dbReference type="AlphaFoldDB" id="A0A5R8NEX0"/>
<dbReference type="EMBL" id="VBUT01000011">
    <property type="protein sequence ID" value="TLF74093.1"/>
    <property type="molecule type" value="Genomic_DNA"/>
</dbReference>
<evidence type="ECO:0000313" key="2">
    <source>
        <dbReference type="Proteomes" id="UP000306378"/>
    </source>
</evidence>
<evidence type="ECO:0000313" key="1">
    <source>
        <dbReference type="EMBL" id="TLF74093.1"/>
    </source>
</evidence>
<name>A0A5R8NEX0_9NOCA</name>
<protein>
    <submittedName>
        <fullName evidence="1">Uncharacterized protein</fullName>
    </submittedName>
</protein>
<dbReference type="RefSeq" id="WP_138451806.1">
    <property type="nucleotide sequence ID" value="NZ_VBUT01000011.1"/>
</dbReference>
<sequence>MSDTLARTIWACLCCDPDDPAADTVWPQLPAEVRARYESTAELLRQQLERPTLPRWTPRHFGSAVEVPDGCRFRPVGEDCEFIRVQAHARAVVPANSAVRYSIDTLDGRYARGYVEVTI</sequence>
<dbReference type="Proteomes" id="UP000306378">
    <property type="component" value="Unassembled WGS sequence"/>
</dbReference>
<proteinExistence type="predicted"/>
<comment type="caution">
    <text evidence="1">The sequence shown here is derived from an EMBL/GenBank/DDBJ whole genome shotgun (WGS) entry which is preliminary data.</text>
</comment>
<accession>A0A5R8NEX0</accession>
<gene>
    <name evidence="1" type="ORF">FEK34_25590</name>
</gene>